<reference evidence="6" key="1">
    <citation type="submission" date="2017-02" db="EMBL/GenBank/DDBJ databases">
        <authorList>
            <person name="Varghese N."/>
            <person name="Submissions S."/>
        </authorList>
    </citation>
    <scope>NUCLEOTIDE SEQUENCE [LARGE SCALE GENOMIC DNA]</scope>
    <source>
        <strain evidence="6">DSM 23966</strain>
    </source>
</reference>
<protein>
    <submittedName>
        <fullName evidence="5">Transcriptional regulator, LacI family</fullName>
    </submittedName>
</protein>
<dbReference type="CDD" id="cd06267">
    <property type="entry name" value="PBP1_LacI_sugar_binding-like"/>
    <property type="match status" value="1"/>
</dbReference>
<dbReference type="AlphaFoldDB" id="A0A1T4YMX8"/>
<proteinExistence type="predicted"/>
<keyword evidence="1" id="KW-0805">Transcription regulation</keyword>
<feature type="domain" description="HTH lacI-type" evidence="4">
    <location>
        <begin position="5"/>
        <end position="59"/>
    </location>
</feature>
<dbReference type="InterPro" id="IPR046335">
    <property type="entry name" value="LacI/GalR-like_sensor"/>
</dbReference>
<keyword evidence="3" id="KW-0804">Transcription</keyword>
<dbReference type="GO" id="GO:0003700">
    <property type="term" value="F:DNA-binding transcription factor activity"/>
    <property type="evidence" value="ECO:0007669"/>
    <property type="project" value="TreeGrafter"/>
</dbReference>
<dbReference type="Pfam" id="PF00356">
    <property type="entry name" value="LacI"/>
    <property type="match status" value="1"/>
</dbReference>
<keyword evidence="6" id="KW-1185">Reference proteome</keyword>
<evidence type="ECO:0000256" key="3">
    <source>
        <dbReference type="ARBA" id="ARBA00023163"/>
    </source>
</evidence>
<name>A0A1T4YMX8_9BACL</name>
<evidence type="ECO:0000256" key="2">
    <source>
        <dbReference type="ARBA" id="ARBA00023125"/>
    </source>
</evidence>
<evidence type="ECO:0000259" key="4">
    <source>
        <dbReference type="PROSITE" id="PS50932"/>
    </source>
</evidence>
<dbReference type="InterPro" id="IPR010982">
    <property type="entry name" value="Lambda_DNA-bd_dom_sf"/>
</dbReference>
<dbReference type="InterPro" id="IPR000843">
    <property type="entry name" value="HTH_LacI"/>
</dbReference>
<dbReference type="Pfam" id="PF13377">
    <property type="entry name" value="Peripla_BP_3"/>
    <property type="match status" value="1"/>
</dbReference>
<dbReference type="Gene3D" id="3.40.50.2300">
    <property type="match status" value="2"/>
</dbReference>
<dbReference type="PROSITE" id="PS00356">
    <property type="entry name" value="HTH_LACI_1"/>
    <property type="match status" value="1"/>
</dbReference>
<organism evidence="5 6">
    <name type="scientific">Sporosarcina newyorkensis</name>
    <dbReference type="NCBI Taxonomy" id="759851"/>
    <lineage>
        <taxon>Bacteria</taxon>
        <taxon>Bacillati</taxon>
        <taxon>Bacillota</taxon>
        <taxon>Bacilli</taxon>
        <taxon>Bacillales</taxon>
        <taxon>Caryophanaceae</taxon>
        <taxon>Sporosarcina</taxon>
    </lineage>
</organism>
<evidence type="ECO:0000313" key="6">
    <source>
        <dbReference type="Proteomes" id="UP000190042"/>
    </source>
</evidence>
<dbReference type="PANTHER" id="PTHR30146">
    <property type="entry name" value="LACI-RELATED TRANSCRIPTIONAL REPRESSOR"/>
    <property type="match status" value="1"/>
</dbReference>
<accession>A0A1T4YMX8</accession>
<dbReference type="RefSeq" id="WP_078818202.1">
    <property type="nucleotide sequence ID" value="NZ_FUYJ01000006.1"/>
</dbReference>
<dbReference type="EMBL" id="FUYJ01000006">
    <property type="protein sequence ID" value="SKB02625.1"/>
    <property type="molecule type" value="Genomic_DNA"/>
</dbReference>
<keyword evidence="2" id="KW-0238">DNA-binding</keyword>
<dbReference type="PRINTS" id="PR00036">
    <property type="entry name" value="HTHLACI"/>
</dbReference>
<evidence type="ECO:0000313" key="5">
    <source>
        <dbReference type="EMBL" id="SKB02625.1"/>
    </source>
</evidence>
<dbReference type="Proteomes" id="UP000190042">
    <property type="component" value="Unassembled WGS sequence"/>
</dbReference>
<dbReference type="InterPro" id="IPR028082">
    <property type="entry name" value="Peripla_BP_I"/>
</dbReference>
<dbReference type="SUPFAM" id="SSF53822">
    <property type="entry name" value="Periplasmic binding protein-like I"/>
    <property type="match status" value="1"/>
</dbReference>
<dbReference type="SMART" id="SM00354">
    <property type="entry name" value="HTH_LACI"/>
    <property type="match status" value="1"/>
</dbReference>
<dbReference type="PANTHER" id="PTHR30146:SF147">
    <property type="entry name" value="HTH-TYPE TRANSCRIPTIONAL REGULATOR DEGA"/>
    <property type="match status" value="1"/>
</dbReference>
<gene>
    <name evidence="5" type="ORF">SAMN04244570_3020</name>
</gene>
<dbReference type="GO" id="GO:0000976">
    <property type="term" value="F:transcription cis-regulatory region binding"/>
    <property type="evidence" value="ECO:0007669"/>
    <property type="project" value="TreeGrafter"/>
</dbReference>
<dbReference type="Gene3D" id="1.10.260.40">
    <property type="entry name" value="lambda repressor-like DNA-binding domains"/>
    <property type="match status" value="1"/>
</dbReference>
<evidence type="ECO:0000256" key="1">
    <source>
        <dbReference type="ARBA" id="ARBA00023015"/>
    </source>
</evidence>
<dbReference type="SUPFAM" id="SSF47413">
    <property type="entry name" value="lambda repressor-like DNA-binding domains"/>
    <property type="match status" value="1"/>
</dbReference>
<sequence>MKVNATIYDVAKAANVSIATVSKVINETGHISEKTKRKVHQIIEELDYKPNMMASALMGKQTKTIGLLIPDIANPFFSELARSIEDRGQELGYNLVICNTDYKIEKENKYLALLKQKSVDGFILASGFEHLEEVEKLIKEKTPVAIVARDFPMFSINGVALDDFMGGYQAASYLIGLGHENIDVIARDVWSNRERIRGFKQALEENNRKFSMNFEYIGESTVEAGKAITHKYLSSSNIPTAIFACNDLLAAGALQAAKENGVSVPERLSVIGFDNTLIARIVEPPLTTIGQPIQSMGKQVMDLIVSMISGEQKEKIRITLLPSVVERESTNNRM</sequence>
<dbReference type="PROSITE" id="PS50932">
    <property type="entry name" value="HTH_LACI_2"/>
    <property type="match status" value="1"/>
</dbReference>
<dbReference type="CDD" id="cd01392">
    <property type="entry name" value="HTH_LacI"/>
    <property type="match status" value="1"/>
</dbReference>